<dbReference type="SMART" id="SM00510">
    <property type="entry name" value="TFS2M"/>
    <property type="match status" value="1"/>
</dbReference>
<dbReference type="InterPro" id="IPR012921">
    <property type="entry name" value="SPOC_C"/>
</dbReference>
<evidence type="ECO:0000259" key="2">
    <source>
        <dbReference type="PROSITE" id="PS51321"/>
    </source>
</evidence>
<dbReference type="PROSITE" id="PS51321">
    <property type="entry name" value="TFIIS_CENTRAL"/>
    <property type="match status" value="1"/>
</dbReference>
<keyword evidence="4" id="KW-1185">Reference proteome</keyword>
<dbReference type="EMBL" id="JBFDAA010000019">
    <property type="protein sequence ID" value="KAL1115747.1"/>
    <property type="molecule type" value="Genomic_DNA"/>
</dbReference>
<dbReference type="Gene3D" id="1.10.472.30">
    <property type="entry name" value="Transcription elongation factor S-II, central domain"/>
    <property type="match status" value="1"/>
</dbReference>
<evidence type="ECO:0000313" key="3">
    <source>
        <dbReference type="EMBL" id="KAL1115747.1"/>
    </source>
</evidence>
<dbReference type="Pfam" id="PF07500">
    <property type="entry name" value="TFIIS_M"/>
    <property type="match status" value="1"/>
</dbReference>
<evidence type="ECO:0000256" key="1">
    <source>
        <dbReference type="SAM" id="MobiDB-lite"/>
    </source>
</evidence>
<accession>A0ABD0XWV6</accession>
<reference evidence="3 4" key="1">
    <citation type="submission" date="2024-07" db="EMBL/GenBank/DDBJ databases">
        <title>Chromosome-level genome assembly of the water stick insect Ranatra chinensis (Heteroptera: Nepidae).</title>
        <authorList>
            <person name="Liu X."/>
        </authorList>
    </citation>
    <scope>NUCLEOTIDE SEQUENCE [LARGE SCALE GENOMIC DNA]</scope>
    <source>
        <strain evidence="3">Cailab_2021Rc</strain>
        <tissue evidence="3">Muscle</tissue>
    </source>
</reference>
<name>A0ABD0XWV6_9HEMI</name>
<organism evidence="3 4">
    <name type="scientific">Ranatra chinensis</name>
    <dbReference type="NCBI Taxonomy" id="642074"/>
    <lineage>
        <taxon>Eukaryota</taxon>
        <taxon>Metazoa</taxon>
        <taxon>Ecdysozoa</taxon>
        <taxon>Arthropoda</taxon>
        <taxon>Hexapoda</taxon>
        <taxon>Insecta</taxon>
        <taxon>Pterygota</taxon>
        <taxon>Neoptera</taxon>
        <taxon>Paraneoptera</taxon>
        <taxon>Hemiptera</taxon>
        <taxon>Heteroptera</taxon>
        <taxon>Panheteroptera</taxon>
        <taxon>Nepomorpha</taxon>
        <taxon>Nepidae</taxon>
        <taxon>Ranatrinae</taxon>
        <taxon>Ranatra</taxon>
    </lineage>
</organism>
<protein>
    <recommendedName>
        <fullName evidence="2">TFIIS central domain-containing protein</fullName>
    </recommendedName>
</protein>
<evidence type="ECO:0000313" key="4">
    <source>
        <dbReference type="Proteomes" id="UP001558652"/>
    </source>
</evidence>
<dbReference type="SUPFAM" id="SSF46942">
    <property type="entry name" value="Elongation factor TFIIS domain 2"/>
    <property type="match status" value="1"/>
</dbReference>
<sequence length="523" mass="59526">MTPTTPVAISSPPTTTVMTSPTATTAPAVTTTLNTTGQPSVGSQPEAKKEEPEPVRANVRRTLHELLDQRAKQDTEINMTSTEIDTLSVEIEEELYNYFKDTGAKYKSKYRSLVFNIKDPKNLTLYKKILGKSISPGQLVRLTPEELASQELAQWREKEAKHQLEIIKKNELDLIHQAKTVVLKSRKGEEVIETKNHKANISELESALNRTAEDYEVQEKNSTCVKGEMKVDSELLKLEEKLKTREKEERRKNDSRKKSDRKADRKHDRGRSRSRKNSGRSRRSHSHRSHSKRSPSEKHSSRHHKKVVKEEEEEREEPNIKTEVKTEDVVDNPAEVKVEDCAVEEDSSSNSSDREPSSTVTINTPPYIDAEEEEQQPTPVWKGTLNMTEVTKLFTKAFEVSGSCEDLGEELSEHLECVGRIQPESVWDYVSRMKKAGTKNIIVVRFASESHQEKMNYLALYSYLNSRNRMAVIGNVSKTIKDFYVLPLASHSPIPQVLLPLDGPGFEDYRPHLLLGIIIRSRK</sequence>
<proteinExistence type="predicted"/>
<gene>
    <name evidence="3" type="ORF">AAG570_006037</name>
</gene>
<feature type="compositionally biased region" description="Low complexity" evidence="1">
    <location>
        <begin position="10"/>
        <end position="36"/>
    </location>
</feature>
<comment type="caution">
    <text evidence="3">The sequence shown here is derived from an EMBL/GenBank/DDBJ whole genome shotgun (WGS) entry which is preliminary data.</text>
</comment>
<dbReference type="CDD" id="cd21541">
    <property type="entry name" value="SPOC_PHF3-like"/>
    <property type="match status" value="1"/>
</dbReference>
<feature type="compositionally biased region" description="Basic residues" evidence="1">
    <location>
        <begin position="268"/>
        <end position="293"/>
    </location>
</feature>
<dbReference type="PANTHER" id="PTHR11477">
    <property type="entry name" value="TRANSCRIPTION FACTOR S-II ZINC FINGER DOMAIN-CONTAINING PROTEIN"/>
    <property type="match status" value="1"/>
</dbReference>
<dbReference type="Pfam" id="PF07744">
    <property type="entry name" value="SPOC"/>
    <property type="match status" value="1"/>
</dbReference>
<feature type="domain" description="TFIIS central" evidence="2">
    <location>
        <begin position="55"/>
        <end position="175"/>
    </location>
</feature>
<dbReference type="InterPro" id="IPR003618">
    <property type="entry name" value="TFIIS_cen_dom"/>
</dbReference>
<dbReference type="Proteomes" id="UP001558652">
    <property type="component" value="Unassembled WGS sequence"/>
</dbReference>
<feature type="region of interest" description="Disordered" evidence="1">
    <location>
        <begin position="244"/>
        <end position="364"/>
    </location>
</feature>
<dbReference type="AlphaFoldDB" id="A0ABD0XWV6"/>
<feature type="compositionally biased region" description="Basic and acidic residues" evidence="1">
    <location>
        <begin position="317"/>
        <end position="340"/>
    </location>
</feature>
<dbReference type="PANTHER" id="PTHR11477:SF51">
    <property type="entry name" value="PROTEIN PARTNER OF SNF, ISOFORM B"/>
    <property type="match status" value="1"/>
</dbReference>
<feature type="region of interest" description="Disordered" evidence="1">
    <location>
        <begin position="1"/>
        <end position="56"/>
    </location>
</feature>
<dbReference type="InterPro" id="IPR036575">
    <property type="entry name" value="TFIIS_cen_dom_sf"/>
</dbReference>